<feature type="transmembrane region" description="Helical" evidence="18">
    <location>
        <begin position="191"/>
        <end position="219"/>
    </location>
</feature>
<comment type="similarity">
    <text evidence="2 18">Belongs to the thioredoxin family. DsbD subfamily.</text>
</comment>
<dbReference type="STRING" id="1795827.A7P95_03660"/>
<feature type="transmembrane region" description="Helical" evidence="18">
    <location>
        <begin position="312"/>
        <end position="340"/>
    </location>
</feature>
<keyword evidence="5 18" id="KW-0997">Cell inner membrane</keyword>
<evidence type="ECO:0000256" key="12">
    <source>
        <dbReference type="ARBA" id="ARBA00023027"/>
    </source>
</evidence>
<dbReference type="InterPro" id="IPR003834">
    <property type="entry name" value="Cyt_c_assmbl_TM_dom"/>
</dbReference>
<dbReference type="PANTHER" id="PTHR32234:SF0">
    <property type="entry name" value="THIOL:DISULFIDE INTERCHANGE PROTEIN DSBD"/>
    <property type="match status" value="1"/>
</dbReference>
<dbReference type="Pfam" id="PF11412">
    <property type="entry name" value="DsbD_N"/>
    <property type="match status" value="1"/>
</dbReference>
<evidence type="ECO:0000256" key="5">
    <source>
        <dbReference type="ARBA" id="ARBA00022519"/>
    </source>
</evidence>
<keyword evidence="8 18" id="KW-0201">Cytochrome c-type biogenesis</keyword>
<evidence type="ECO:0000256" key="14">
    <source>
        <dbReference type="ARBA" id="ARBA00023157"/>
    </source>
</evidence>
<feature type="transmembrane region" description="Helical" evidence="18">
    <location>
        <begin position="231"/>
        <end position="255"/>
    </location>
</feature>
<evidence type="ECO:0000256" key="7">
    <source>
        <dbReference type="ARBA" id="ARBA00022729"/>
    </source>
</evidence>
<reference evidence="22" key="1">
    <citation type="submission" date="2016-05" db="EMBL/GenBank/DDBJ databases">
        <title>Draft genome of Corynebacterium afermentans subsp. afermentans LCDC 88199T.</title>
        <authorList>
            <person name="Bernier A.-M."/>
            <person name="Bernard K."/>
        </authorList>
    </citation>
    <scope>NUCLEOTIDE SEQUENCE [LARGE SCALE GENOMIC DNA]</scope>
    <source>
        <strain evidence="22">NML02-A-017</strain>
    </source>
</reference>
<dbReference type="GO" id="GO:0045454">
    <property type="term" value="P:cell redox homeostasis"/>
    <property type="evidence" value="ECO:0007669"/>
    <property type="project" value="TreeGrafter"/>
</dbReference>
<comment type="caution">
    <text evidence="21">The sequence shown here is derived from an EMBL/GenBank/DDBJ whole genome shotgun (WGS) entry which is preliminary data.</text>
</comment>
<keyword evidence="14 18" id="KW-1015">Disulfide bond</keyword>
<evidence type="ECO:0000256" key="3">
    <source>
        <dbReference type="ARBA" id="ARBA00022448"/>
    </source>
</evidence>
<comment type="catalytic activity">
    <reaction evidence="17 18">
        <text>[protein]-dithiol + NADP(+) = [protein]-disulfide + NADPH + H(+)</text>
        <dbReference type="Rhea" id="RHEA:18753"/>
        <dbReference type="Rhea" id="RHEA-COMP:10593"/>
        <dbReference type="Rhea" id="RHEA-COMP:10594"/>
        <dbReference type="ChEBI" id="CHEBI:15378"/>
        <dbReference type="ChEBI" id="CHEBI:29950"/>
        <dbReference type="ChEBI" id="CHEBI:50058"/>
        <dbReference type="ChEBI" id="CHEBI:57783"/>
        <dbReference type="ChEBI" id="CHEBI:58349"/>
        <dbReference type="EC" id="1.8.1.8"/>
    </reaction>
</comment>
<sequence precursor="true">MFKQFIRFLILPALLGTSLAAQAIDADSLLPAEQAFRPTVIAEEQSISMQFAIADGYYLYQEKISATTEPEGLLGAAEFSPGKEKEDEFFGKQTVFYRQAVVKLPYQTAPAAPYRLTLSYQGCADAGVCYPPVTQTIEIKGPGIYGGNASAPAGSGSRFTAPQDAAPAASPIPQPRKSPFSLSRDTLGANLLAFFSFGIGLSFTACMYPLLPIVSGIIVGDRANAGKRRGLALSAIYVQGLALTYAAVGVLAGLTGSLLTVWLQQPWVVLAAAGLIVVLALGMFDVFAIQLPSFIQSYFQQQSSKLSGGKMASVFVMGMLSALIVGPCVAPPLAVALGYIGQTGDAALGGLALYSMALGTGLPLMLVGTFGGHILPKAGAWMNSIKHAFGIILLAVAVYLAAPFLPYGFTVALYALLLVIPGGLLLGKHLRSRQLKPLAMGLGSVLLAGGVFFAVQSVRMQPTALHQALNLLLPQEKAHQVFTAPQQLNQAMRQALADGKPVLLDFYADWCASCKEMEHKTFNQPEVQAAIPGNRIFQIDLTANTPEQRALLKEYGLPGPPGIFVIHPDGRRSSPLIGYTAPQDFIEWYRQQVS</sequence>
<dbReference type="Pfam" id="PF02683">
    <property type="entry name" value="DsbD_TM"/>
    <property type="match status" value="1"/>
</dbReference>
<accession>A0A1A9RZ86</accession>
<dbReference type="SUPFAM" id="SSF52833">
    <property type="entry name" value="Thioredoxin-like"/>
    <property type="match status" value="1"/>
</dbReference>
<evidence type="ECO:0000259" key="20">
    <source>
        <dbReference type="PROSITE" id="PS51352"/>
    </source>
</evidence>
<evidence type="ECO:0000256" key="13">
    <source>
        <dbReference type="ARBA" id="ARBA00023136"/>
    </source>
</evidence>
<dbReference type="InterPro" id="IPR028250">
    <property type="entry name" value="DsbDN"/>
</dbReference>
<organism evidence="21 22">
    <name type="scientific">Eikenella longinqua</name>
    <dbReference type="NCBI Taxonomy" id="1795827"/>
    <lineage>
        <taxon>Bacteria</taxon>
        <taxon>Pseudomonadati</taxon>
        <taxon>Pseudomonadota</taxon>
        <taxon>Betaproteobacteria</taxon>
        <taxon>Neisseriales</taxon>
        <taxon>Neisseriaceae</taxon>
        <taxon>Eikenella</taxon>
    </lineage>
</organism>
<evidence type="ECO:0000313" key="22">
    <source>
        <dbReference type="Proteomes" id="UP000077885"/>
    </source>
</evidence>
<comment type="function">
    <text evidence="18">Required to facilitate the formation of correct disulfide bonds in some periplasmic proteins and for the assembly of the periplasmic c-type cytochromes. Acts by transferring electrons from cytoplasmic thioredoxin to the periplasm. This transfer involves a cascade of disulfide bond formation and reduction steps.</text>
</comment>
<dbReference type="HAMAP" id="MF_00399">
    <property type="entry name" value="DbsD"/>
    <property type="match status" value="1"/>
</dbReference>
<dbReference type="GO" id="GO:0047134">
    <property type="term" value="F:protein-disulfide reductase [NAD(P)H] activity"/>
    <property type="evidence" value="ECO:0007669"/>
    <property type="project" value="UniProtKB-UniRule"/>
</dbReference>
<keyword evidence="11 18" id="KW-0560">Oxidoreductase</keyword>
<evidence type="ECO:0000256" key="1">
    <source>
        <dbReference type="ARBA" id="ARBA00004429"/>
    </source>
</evidence>
<keyword evidence="7 18" id="KW-0732">Signal</keyword>
<dbReference type="EMBL" id="LXSL01000014">
    <property type="protein sequence ID" value="OAM29319.1"/>
    <property type="molecule type" value="Genomic_DNA"/>
</dbReference>
<evidence type="ECO:0000256" key="19">
    <source>
        <dbReference type="SAM" id="MobiDB-lite"/>
    </source>
</evidence>
<feature type="disulfide bond" description="Redox-active" evidence="18">
    <location>
        <begin position="511"/>
        <end position="514"/>
    </location>
</feature>
<dbReference type="InterPro" id="IPR036249">
    <property type="entry name" value="Thioredoxin-like_sf"/>
</dbReference>
<evidence type="ECO:0000256" key="17">
    <source>
        <dbReference type="ARBA" id="ARBA00047804"/>
    </source>
</evidence>
<dbReference type="Proteomes" id="UP000077885">
    <property type="component" value="Unassembled WGS sequence"/>
</dbReference>
<comment type="catalytic activity">
    <reaction evidence="16 18">
        <text>[protein]-dithiol + NAD(+) = [protein]-disulfide + NADH + H(+)</text>
        <dbReference type="Rhea" id="RHEA:18749"/>
        <dbReference type="Rhea" id="RHEA-COMP:10593"/>
        <dbReference type="Rhea" id="RHEA-COMP:10594"/>
        <dbReference type="ChEBI" id="CHEBI:15378"/>
        <dbReference type="ChEBI" id="CHEBI:29950"/>
        <dbReference type="ChEBI" id="CHEBI:50058"/>
        <dbReference type="ChEBI" id="CHEBI:57540"/>
        <dbReference type="ChEBI" id="CHEBI:57945"/>
        <dbReference type="EC" id="1.8.1.8"/>
    </reaction>
</comment>
<feature type="disulfide bond" description="Redox-active" evidence="18">
    <location>
        <begin position="123"/>
        <end position="129"/>
    </location>
</feature>
<keyword evidence="13 18" id="KW-0472">Membrane</keyword>
<feature type="transmembrane region" description="Helical" evidence="18">
    <location>
        <begin position="439"/>
        <end position="458"/>
    </location>
</feature>
<dbReference type="InterPro" id="IPR035671">
    <property type="entry name" value="DsbD_gamma"/>
</dbReference>
<dbReference type="GO" id="GO:0017004">
    <property type="term" value="P:cytochrome complex assembly"/>
    <property type="evidence" value="ECO:0007669"/>
    <property type="project" value="UniProtKB-UniRule"/>
</dbReference>
<dbReference type="GO" id="GO:0009055">
    <property type="term" value="F:electron transfer activity"/>
    <property type="evidence" value="ECO:0007669"/>
    <property type="project" value="UniProtKB-UniRule"/>
</dbReference>
<keyword evidence="22" id="KW-1185">Reference proteome</keyword>
<feature type="transmembrane region" description="Helical" evidence="18">
    <location>
        <begin position="267"/>
        <end position="291"/>
    </location>
</feature>
<evidence type="ECO:0000256" key="2">
    <source>
        <dbReference type="ARBA" id="ARBA00007241"/>
    </source>
</evidence>
<feature type="transmembrane region" description="Helical" evidence="18">
    <location>
        <begin position="387"/>
        <end position="405"/>
    </location>
</feature>
<evidence type="ECO:0000256" key="10">
    <source>
        <dbReference type="ARBA" id="ARBA00022989"/>
    </source>
</evidence>
<dbReference type="CDD" id="cd02953">
    <property type="entry name" value="DsbDgamma"/>
    <property type="match status" value="1"/>
</dbReference>
<comment type="subcellular location">
    <subcellularLocation>
        <location evidence="1 18">Cell inner membrane</location>
        <topology evidence="1 18">Multi-pass membrane protein</topology>
    </subcellularLocation>
</comment>
<dbReference type="InterPro" id="IPR017937">
    <property type="entry name" value="Thioredoxin_CS"/>
</dbReference>
<keyword evidence="6 18" id="KW-0812">Transmembrane</keyword>
<proteinExistence type="inferred from homology"/>
<gene>
    <name evidence="18" type="primary">dsbD</name>
    <name evidence="21" type="ORF">A7P95_03660</name>
</gene>
<dbReference type="Pfam" id="PF13899">
    <property type="entry name" value="Thioredoxin_7"/>
    <property type="match status" value="1"/>
</dbReference>
<name>A0A1A9RZ86_9NEIS</name>
<dbReference type="GO" id="GO:0005886">
    <property type="term" value="C:plasma membrane"/>
    <property type="evidence" value="ECO:0007669"/>
    <property type="project" value="UniProtKB-SubCell"/>
</dbReference>
<feature type="domain" description="Thioredoxin" evidence="20">
    <location>
        <begin position="462"/>
        <end position="594"/>
    </location>
</feature>
<dbReference type="Gene3D" id="2.60.40.1250">
    <property type="entry name" value="Thiol:disulfide interchange protein DsbD, N-terminal domain"/>
    <property type="match status" value="1"/>
</dbReference>
<evidence type="ECO:0000256" key="6">
    <source>
        <dbReference type="ARBA" id="ARBA00022692"/>
    </source>
</evidence>
<dbReference type="SUPFAM" id="SSF74863">
    <property type="entry name" value="Thiol:disulfide interchange protein DsbD, N-terminal domain (DsbD-alpha)"/>
    <property type="match status" value="1"/>
</dbReference>
<dbReference type="InterPro" id="IPR013766">
    <property type="entry name" value="Thioredoxin_domain"/>
</dbReference>
<feature type="signal peptide" evidence="18">
    <location>
        <begin position="1"/>
        <end position="23"/>
    </location>
</feature>
<keyword evidence="15 18" id="KW-0676">Redox-active center</keyword>
<dbReference type="NCBIfam" id="NF001419">
    <property type="entry name" value="PRK00293.1"/>
    <property type="match status" value="1"/>
</dbReference>
<dbReference type="OrthoDB" id="9811036at2"/>
<keyword evidence="12 18" id="KW-0520">NAD</keyword>
<feature type="region of interest" description="Disordered" evidence="19">
    <location>
        <begin position="154"/>
        <end position="175"/>
    </location>
</feature>
<evidence type="ECO:0000256" key="18">
    <source>
        <dbReference type="HAMAP-Rule" id="MF_00399"/>
    </source>
</evidence>
<dbReference type="RefSeq" id="WP_067591324.1">
    <property type="nucleotide sequence ID" value="NZ_LXSL01000014.1"/>
</dbReference>
<evidence type="ECO:0000256" key="11">
    <source>
        <dbReference type="ARBA" id="ARBA00023002"/>
    </source>
</evidence>
<feature type="chain" id="PRO_5009003295" description="Thiol:disulfide interchange protein DsbD" evidence="18">
    <location>
        <begin position="24"/>
        <end position="594"/>
    </location>
</feature>
<evidence type="ECO:0000256" key="8">
    <source>
        <dbReference type="ARBA" id="ARBA00022748"/>
    </source>
</evidence>
<evidence type="ECO:0000313" key="21">
    <source>
        <dbReference type="EMBL" id="OAM29319.1"/>
    </source>
</evidence>
<feature type="disulfide bond" description="Redox-active" evidence="18">
    <location>
        <begin position="206"/>
        <end position="328"/>
    </location>
</feature>
<evidence type="ECO:0000256" key="4">
    <source>
        <dbReference type="ARBA" id="ARBA00022475"/>
    </source>
</evidence>
<evidence type="ECO:0000256" key="15">
    <source>
        <dbReference type="ARBA" id="ARBA00023284"/>
    </source>
</evidence>
<dbReference type="AlphaFoldDB" id="A0A1A9RZ86"/>
<dbReference type="PANTHER" id="PTHR32234">
    <property type="entry name" value="THIOL:DISULFIDE INTERCHANGE PROTEIN DSBD"/>
    <property type="match status" value="1"/>
</dbReference>
<keyword evidence="9 18" id="KW-0249">Electron transport</keyword>
<evidence type="ECO:0000256" key="16">
    <source>
        <dbReference type="ARBA" id="ARBA00047388"/>
    </source>
</evidence>
<dbReference type="InterPro" id="IPR022910">
    <property type="entry name" value="Thiol_diS_interchange_DbsD"/>
</dbReference>
<keyword evidence="4 18" id="KW-1003">Cell membrane</keyword>
<dbReference type="PROSITE" id="PS51352">
    <property type="entry name" value="THIOREDOXIN_2"/>
    <property type="match status" value="1"/>
</dbReference>
<dbReference type="PROSITE" id="PS00194">
    <property type="entry name" value="THIOREDOXIN_1"/>
    <property type="match status" value="1"/>
</dbReference>
<evidence type="ECO:0000256" key="9">
    <source>
        <dbReference type="ARBA" id="ARBA00022982"/>
    </source>
</evidence>
<dbReference type="EC" id="1.8.1.8" evidence="18"/>
<feature type="transmembrane region" description="Helical" evidence="18">
    <location>
        <begin position="411"/>
        <end position="427"/>
    </location>
</feature>
<keyword evidence="3 18" id="KW-0813">Transport</keyword>
<keyword evidence="10 18" id="KW-1133">Transmembrane helix</keyword>
<dbReference type="Gene3D" id="3.40.30.10">
    <property type="entry name" value="Glutaredoxin"/>
    <property type="match status" value="1"/>
</dbReference>
<protein>
    <recommendedName>
        <fullName evidence="18">Thiol:disulfide interchange protein DsbD</fullName>
        <ecNumber evidence="18">1.8.1.8</ecNumber>
    </recommendedName>
    <alternativeName>
        <fullName evidence="18">Protein-disulfide reductase</fullName>
        <shortName evidence="18">Disulfide reductase</shortName>
    </alternativeName>
</protein>
<feature type="transmembrane region" description="Helical" evidence="18">
    <location>
        <begin position="352"/>
        <end position="375"/>
    </location>
</feature>
<dbReference type="InterPro" id="IPR036929">
    <property type="entry name" value="DsbDN_sf"/>
</dbReference>